<keyword evidence="2" id="KW-1185">Reference proteome</keyword>
<protein>
    <submittedName>
        <fullName evidence="1">Uncharacterized protein</fullName>
    </submittedName>
</protein>
<accession>A0ACC0VSI7</accession>
<evidence type="ECO:0000313" key="2">
    <source>
        <dbReference type="Proteomes" id="UP001163321"/>
    </source>
</evidence>
<comment type="caution">
    <text evidence="1">The sequence shown here is derived from an EMBL/GenBank/DDBJ whole genome shotgun (WGS) entry which is preliminary data.</text>
</comment>
<sequence>MVAFATDGYKREFGDAVLSYAEFLEQRKAAAAEQLENERKSAVVQLRTLSFEEEVLTSKDPWLIKFYAPWCGHCKHLAPTWNKLSRTLKENGDTTNIAKSGWKAAEPTGPIPEEGVFSKMVYTVIEWSAEHTVLAVLAGVLMIAIVVSILVALSDYLLGADDVSQYQKNTEQNGRRKGGRKEDELPPPKPSSIEAKTSGQKLKDE</sequence>
<name>A0ACC0VSI7_9STRA</name>
<proteinExistence type="predicted"/>
<gene>
    <name evidence="1" type="ORF">PsorP6_003284</name>
</gene>
<organism evidence="1 2">
    <name type="scientific">Peronosclerospora sorghi</name>
    <dbReference type="NCBI Taxonomy" id="230839"/>
    <lineage>
        <taxon>Eukaryota</taxon>
        <taxon>Sar</taxon>
        <taxon>Stramenopiles</taxon>
        <taxon>Oomycota</taxon>
        <taxon>Peronosporomycetes</taxon>
        <taxon>Peronosporales</taxon>
        <taxon>Peronosporaceae</taxon>
        <taxon>Peronosclerospora</taxon>
    </lineage>
</organism>
<dbReference type="EMBL" id="CM047587">
    <property type="protein sequence ID" value="KAI9908803.1"/>
    <property type="molecule type" value="Genomic_DNA"/>
</dbReference>
<reference evidence="1 2" key="1">
    <citation type="journal article" date="2022" name="bioRxiv">
        <title>The genome of the oomycete Peronosclerospora sorghi, a cosmopolitan pathogen of maize and sorghum, is inflated with dispersed pseudogenes.</title>
        <authorList>
            <person name="Fletcher K."/>
            <person name="Martin F."/>
            <person name="Isakeit T."/>
            <person name="Cavanaugh K."/>
            <person name="Magill C."/>
            <person name="Michelmore R."/>
        </authorList>
    </citation>
    <scope>NUCLEOTIDE SEQUENCE [LARGE SCALE GENOMIC DNA]</scope>
    <source>
        <strain evidence="1">P6</strain>
    </source>
</reference>
<evidence type="ECO:0000313" key="1">
    <source>
        <dbReference type="EMBL" id="KAI9908803.1"/>
    </source>
</evidence>
<dbReference type="Proteomes" id="UP001163321">
    <property type="component" value="Chromosome 8"/>
</dbReference>